<evidence type="ECO:0000313" key="2">
    <source>
        <dbReference type="EMBL" id="GMG81537.1"/>
    </source>
</evidence>
<dbReference type="SUPFAM" id="SSF103501">
    <property type="entry name" value="Respiratory nitrate reductase 1 gamma chain"/>
    <property type="match status" value="1"/>
</dbReference>
<comment type="caution">
    <text evidence="2">The sequence shown here is derived from an EMBL/GenBank/DDBJ whole genome shotgun (WGS) entry which is preliminary data.</text>
</comment>
<keyword evidence="3" id="KW-1185">Reference proteome</keyword>
<evidence type="ECO:0000313" key="3">
    <source>
        <dbReference type="Proteomes" id="UP001239909"/>
    </source>
</evidence>
<organism evidence="2 3">
    <name type="scientific">Paralimibaculum aggregatum</name>
    <dbReference type="NCBI Taxonomy" id="3036245"/>
    <lineage>
        <taxon>Bacteria</taxon>
        <taxon>Pseudomonadati</taxon>
        <taxon>Pseudomonadota</taxon>
        <taxon>Alphaproteobacteria</taxon>
        <taxon>Rhodobacterales</taxon>
        <taxon>Paracoccaceae</taxon>
        <taxon>Paralimibaculum</taxon>
    </lineage>
</organism>
<dbReference type="EMBL" id="BSYI01000004">
    <property type="protein sequence ID" value="GMG81537.1"/>
    <property type="molecule type" value="Genomic_DNA"/>
</dbReference>
<keyword evidence="1" id="KW-0812">Transmembrane</keyword>
<feature type="transmembrane region" description="Helical" evidence="1">
    <location>
        <begin position="312"/>
        <end position="332"/>
    </location>
</feature>
<keyword evidence="1" id="KW-1133">Transmembrane helix</keyword>
<reference evidence="2 3" key="1">
    <citation type="submission" date="2023-04" db="EMBL/GenBank/DDBJ databases">
        <title>Marinoamorphus aggregata gen. nov., sp. Nov., isolate from tissue of brittle star Ophioplocus japonicus.</title>
        <authorList>
            <person name="Kawano K."/>
            <person name="Sawayama S."/>
            <person name="Nakagawa S."/>
        </authorList>
    </citation>
    <scope>NUCLEOTIDE SEQUENCE [LARGE SCALE GENOMIC DNA]</scope>
    <source>
        <strain evidence="2 3">NKW23</strain>
    </source>
</reference>
<evidence type="ECO:0000256" key="1">
    <source>
        <dbReference type="SAM" id="Phobius"/>
    </source>
</evidence>
<name>A0ABQ6LEX9_9RHOB</name>
<proteinExistence type="predicted"/>
<dbReference type="InterPro" id="IPR036197">
    <property type="entry name" value="NarG-like_sf"/>
</dbReference>
<dbReference type="InterPro" id="IPR012830">
    <property type="entry name" value="Citrate_utilization_prot_B"/>
</dbReference>
<feature type="transmembrane region" description="Helical" evidence="1">
    <location>
        <begin position="139"/>
        <end position="158"/>
    </location>
</feature>
<gene>
    <name evidence="2" type="primary">tcuB</name>
    <name evidence="2" type="ORF">LNKW23_07500</name>
</gene>
<feature type="transmembrane region" description="Helical" evidence="1">
    <location>
        <begin position="250"/>
        <end position="271"/>
    </location>
</feature>
<sequence length="353" mass="38333">MHADLLQEARRQSEICNACRYCESYCAVFPAIHRERAFADADLTQLANLCHNCRNCYYACQYTAPHEFALNLPKILAELRQESWDDFAWPRGFARLFQRSGTAIALAAVVGLALMIWAARAIGPAGGEGFYAVLSHNAMVAIFAPAFLLPLASLGVSLRRYWRHVGGRPLTRADILAAFGSAARMRNLAGGHGDGCNFEDEDRFSQARRIAHQLVMYGFLLCFAATSVATVMHYAFAMPAPYPLLSLPKLFGITGGVMLAAGTGWMVALKLRADRALGDASAWGGEIGFVLLLGLVAVSGLALYALGQTAAMPGLLALHLGAVLAFFLLTPFTKMAHGFYRLAALLREAQSRR</sequence>
<dbReference type="SUPFAM" id="SSF54862">
    <property type="entry name" value="4Fe-4S ferredoxins"/>
    <property type="match status" value="1"/>
</dbReference>
<dbReference type="Proteomes" id="UP001239909">
    <property type="component" value="Unassembled WGS sequence"/>
</dbReference>
<accession>A0ABQ6LEX9</accession>
<dbReference type="NCBIfam" id="TIGR02484">
    <property type="entry name" value="CitB"/>
    <property type="match status" value="1"/>
</dbReference>
<feature type="transmembrane region" description="Helical" evidence="1">
    <location>
        <begin position="101"/>
        <end position="119"/>
    </location>
</feature>
<feature type="transmembrane region" description="Helical" evidence="1">
    <location>
        <begin position="283"/>
        <end position="306"/>
    </location>
</feature>
<dbReference type="RefSeq" id="WP_285670195.1">
    <property type="nucleotide sequence ID" value="NZ_BSYI01000004.1"/>
</dbReference>
<protein>
    <submittedName>
        <fullName evidence="2">Tricarballylate utilization 4Fe-4S protein TcuB</fullName>
    </submittedName>
</protein>
<keyword evidence="1" id="KW-0472">Membrane</keyword>
<feature type="transmembrane region" description="Helical" evidence="1">
    <location>
        <begin position="214"/>
        <end position="238"/>
    </location>
</feature>